<evidence type="ECO:0000256" key="2">
    <source>
        <dbReference type="ARBA" id="ARBA00022676"/>
    </source>
</evidence>
<dbReference type="SUPFAM" id="SSF53448">
    <property type="entry name" value="Nucleotide-diphospho-sugar transferases"/>
    <property type="match status" value="1"/>
</dbReference>
<dbReference type="AlphaFoldDB" id="A0A7W6FV53"/>
<dbReference type="PANTHER" id="PTHR43179:SF12">
    <property type="entry name" value="GALACTOFURANOSYLTRANSFERASE GLFT2"/>
    <property type="match status" value="1"/>
</dbReference>
<feature type="domain" description="Glycosyltransferase 2-like" evidence="4">
    <location>
        <begin position="28"/>
        <end position="179"/>
    </location>
</feature>
<accession>A0A7W6FV53</accession>
<dbReference type="Proteomes" id="UP000531216">
    <property type="component" value="Unassembled WGS sequence"/>
</dbReference>
<sequence>MDDHKPASPCVTIEARSPHAASGFEAVVILPTFRRPDGLLRTLASLAAQVTKRNLAVVVMENDADGRAGLAAARGLFETGAMAGLVLVAHERGNCSAYNAGFQVALAEFPAMRYCLVIDDDEAAGTDWAERMIETVERLDVDVVGAPQVPVFEGPARDAVARHPVFRPPYGATGRVPILLSSGNLCLTRALLERMGDPVFDTAFNFTGGGDSDFFSRAARKGARFGWCAEAPVDETVPARRTEWSWLHARSLRNGALSSAIQRRRDGRVRSAAKTAALLLAAPPRAILQAIRQRSLLIGLYPLQIALGRVQGEFGRIGEQYRKPEAN</sequence>
<reference evidence="5 6" key="1">
    <citation type="submission" date="2020-08" db="EMBL/GenBank/DDBJ databases">
        <title>Genomic Encyclopedia of Type Strains, Phase IV (KMG-IV): sequencing the most valuable type-strain genomes for metagenomic binning, comparative biology and taxonomic classification.</title>
        <authorList>
            <person name="Goeker M."/>
        </authorList>
    </citation>
    <scope>NUCLEOTIDE SEQUENCE [LARGE SCALE GENOMIC DNA]</scope>
    <source>
        <strain evidence="5 6">DSM 25024</strain>
    </source>
</reference>
<dbReference type="OrthoDB" id="6116224at2"/>
<keyword evidence="6" id="KW-1185">Reference proteome</keyword>
<evidence type="ECO:0000259" key="4">
    <source>
        <dbReference type="Pfam" id="PF00535"/>
    </source>
</evidence>
<keyword evidence="3 5" id="KW-0808">Transferase</keyword>
<dbReference type="EMBL" id="JACIDO010000005">
    <property type="protein sequence ID" value="MBB3936465.1"/>
    <property type="molecule type" value="Genomic_DNA"/>
</dbReference>
<dbReference type="GO" id="GO:0016757">
    <property type="term" value="F:glycosyltransferase activity"/>
    <property type="evidence" value="ECO:0007669"/>
    <property type="project" value="UniProtKB-KW"/>
</dbReference>
<name>A0A7W6FV53_9HYPH</name>
<dbReference type="PANTHER" id="PTHR43179">
    <property type="entry name" value="RHAMNOSYLTRANSFERASE WBBL"/>
    <property type="match status" value="1"/>
</dbReference>
<comment type="similarity">
    <text evidence="1">Belongs to the glycosyltransferase 2 family.</text>
</comment>
<keyword evidence="2" id="KW-0328">Glycosyltransferase</keyword>
<evidence type="ECO:0000313" key="6">
    <source>
        <dbReference type="Proteomes" id="UP000531216"/>
    </source>
</evidence>
<organism evidence="5 6">
    <name type="scientific">Aureimonas phyllosphaerae</name>
    <dbReference type="NCBI Taxonomy" id="1166078"/>
    <lineage>
        <taxon>Bacteria</taxon>
        <taxon>Pseudomonadati</taxon>
        <taxon>Pseudomonadota</taxon>
        <taxon>Alphaproteobacteria</taxon>
        <taxon>Hyphomicrobiales</taxon>
        <taxon>Aurantimonadaceae</taxon>
        <taxon>Aureimonas</taxon>
    </lineage>
</organism>
<gene>
    <name evidence="5" type="ORF">GGR05_002619</name>
</gene>
<dbReference type="Pfam" id="PF00535">
    <property type="entry name" value="Glycos_transf_2"/>
    <property type="match status" value="1"/>
</dbReference>
<dbReference type="Gene3D" id="3.90.550.10">
    <property type="entry name" value="Spore Coat Polysaccharide Biosynthesis Protein SpsA, Chain A"/>
    <property type="match status" value="1"/>
</dbReference>
<proteinExistence type="inferred from homology"/>
<dbReference type="InterPro" id="IPR029044">
    <property type="entry name" value="Nucleotide-diphossugar_trans"/>
</dbReference>
<evidence type="ECO:0000256" key="1">
    <source>
        <dbReference type="ARBA" id="ARBA00006739"/>
    </source>
</evidence>
<evidence type="ECO:0000313" key="5">
    <source>
        <dbReference type="EMBL" id="MBB3936465.1"/>
    </source>
</evidence>
<comment type="caution">
    <text evidence="5">The sequence shown here is derived from an EMBL/GenBank/DDBJ whole genome shotgun (WGS) entry which is preliminary data.</text>
</comment>
<dbReference type="InterPro" id="IPR001173">
    <property type="entry name" value="Glyco_trans_2-like"/>
</dbReference>
<evidence type="ECO:0000256" key="3">
    <source>
        <dbReference type="ARBA" id="ARBA00022679"/>
    </source>
</evidence>
<dbReference type="RefSeq" id="WP_090962899.1">
    <property type="nucleotide sequence ID" value="NZ_FOOA01000007.1"/>
</dbReference>
<dbReference type="CDD" id="cd00761">
    <property type="entry name" value="Glyco_tranf_GTA_type"/>
    <property type="match status" value="1"/>
</dbReference>
<protein>
    <submittedName>
        <fullName evidence="5">GT2 family glycosyltransferase</fullName>
    </submittedName>
</protein>